<dbReference type="GO" id="GO:0016791">
    <property type="term" value="F:phosphatase activity"/>
    <property type="evidence" value="ECO:0007669"/>
    <property type="project" value="TreeGrafter"/>
</dbReference>
<name>A0A2H0UII5_9BACT</name>
<dbReference type="PANTHER" id="PTHR48100">
    <property type="entry name" value="BROAD-SPECIFICITY PHOSPHATASE YOR283W-RELATED"/>
    <property type="match status" value="1"/>
</dbReference>
<protein>
    <recommendedName>
        <fullName evidence="3">Histidine phosphatase family protein</fullName>
    </recommendedName>
</protein>
<sequence length="209" mass="23627">MSEIKTFLVPPKSQVGGVLVEKTMAFLLAKVSPAGDTIYNSRSYPLSKLSGCSATSLVGKTKEVFFIRHGQTQMNLRRIHQGPDEPLTPAGREGVRQVVAFLQDKEIDTLVSSNYLRARETADMIAEVLGTTYSIEPSVREIGRPLRVYGRHHFSWISFRYFIALYRNRLNLLWDEEGAENLAHVRERVRDARLMVESLPGQRIAVVSH</sequence>
<dbReference type="InterPro" id="IPR029033">
    <property type="entry name" value="His_PPase_superfam"/>
</dbReference>
<proteinExistence type="predicted"/>
<evidence type="ECO:0000313" key="1">
    <source>
        <dbReference type="EMBL" id="PIR86213.1"/>
    </source>
</evidence>
<dbReference type="Pfam" id="PF00300">
    <property type="entry name" value="His_Phos_1"/>
    <property type="match status" value="1"/>
</dbReference>
<gene>
    <name evidence="1" type="ORF">COU14_00230</name>
</gene>
<dbReference type="Proteomes" id="UP000229612">
    <property type="component" value="Unassembled WGS sequence"/>
</dbReference>
<dbReference type="SMART" id="SM00855">
    <property type="entry name" value="PGAM"/>
    <property type="match status" value="1"/>
</dbReference>
<dbReference type="EMBL" id="PFBG01000003">
    <property type="protein sequence ID" value="PIR86213.1"/>
    <property type="molecule type" value="Genomic_DNA"/>
</dbReference>
<dbReference type="SUPFAM" id="SSF53254">
    <property type="entry name" value="Phosphoglycerate mutase-like"/>
    <property type="match status" value="1"/>
</dbReference>
<dbReference type="AlphaFoldDB" id="A0A2H0UII5"/>
<feature type="non-terminal residue" evidence="1">
    <location>
        <position position="209"/>
    </location>
</feature>
<dbReference type="InterPro" id="IPR050275">
    <property type="entry name" value="PGM_Phosphatase"/>
</dbReference>
<dbReference type="CDD" id="cd07067">
    <property type="entry name" value="HP_PGM_like"/>
    <property type="match status" value="1"/>
</dbReference>
<evidence type="ECO:0000313" key="2">
    <source>
        <dbReference type="Proteomes" id="UP000229612"/>
    </source>
</evidence>
<dbReference type="InterPro" id="IPR013078">
    <property type="entry name" value="His_Pase_superF_clade-1"/>
</dbReference>
<evidence type="ECO:0008006" key="3">
    <source>
        <dbReference type="Google" id="ProtNLM"/>
    </source>
</evidence>
<dbReference type="PANTHER" id="PTHR48100:SF1">
    <property type="entry name" value="HISTIDINE PHOSPHATASE FAMILY PROTEIN-RELATED"/>
    <property type="match status" value="1"/>
</dbReference>
<reference evidence="2" key="1">
    <citation type="submission" date="2017-09" db="EMBL/GenBank/DDBJ databases">
        <title>Depth-based differentiation of microbial function through sediment-hosted aquifers and enrichment of novel symbionts in the deep terrestrial subsurface.</title>
        <authorList>
            <person name="Probst A.J."/>
            <person name="Ladd B."/>
            <person name="Jarett J.K."/>
            <person name="Geller-Mcgrath D.E."/>
            <person name="Sieber C.M.K."/>
            <person name="Emerson J.B."/>
            <person name="Anantharaman K."/>
            <person name="Thomas B.C."/>
            <person name="Malmstrom R."/>
            <person name="Stieglmeier M."/>
            <person name="Klingl A."/>
            <person name="Woyke T."/>
            <person name="Ryan C.M."/>
            <person name="Banfield J.F."/>
        </authorList>
    </citation>
    <scope>NUCLEOTIDE SEQUENCE [LARGE SCALE GENOMIC DNA]</scope>
</reference>
<organism evidence="1 2">
    <name type="scientific">Candidatus Kaiserbacteria bacterium CG10_big_fil_rev_8_21_14_0_10_44_10</name>
    <dbReference type="NCBI Taxonomy" id="1974606"/>
    <lineage>
        <taxon>Bacteria</taxon>
        <taxon>Candidatus Kaiseribacteriota</taxon>
    </lineage>
</organism>
<dbReference type="Gene3D" id="3.40.50.1240">
    <property type="entry name" value="Phosphoglycerate mutase-like"/>
    <property type="match status" value="1"/>
</dbReference>
<comment type="caution">
    <text evidence="1">The sequence shown here is derived from an EMBL/GenBank/DDBJ whole genome shotgun (WGS) entry which is preliminary data.</text>
</comment>
<accession>A0A2H0UII5</accession>
<dbReference type="GO" id="GO:0005737">
    <property type="term" value="C:cytoplasm"/>
    <property type="evidence" value="ECO:0007669"/>
    <property type="project" value="TreeGrafter"/>
</dbReference>